<dbReference type="EMBL" id="BK032502">
    <property type="protein sequence ID" value="DAF43264.1"/>
    <property type="molecule type" value="Genomic_DNA"/>
</dbReference>
<name>A0A8S5RX81_9CAUD</name>
<accession>A0A8S5RX81</accession>
<sequence length="46" mass="5096">MRSKNVFRAAKWVGHSCPTSPDKCEQYQASIPNQQTIATPNSFQAA</sequence>
<proteinExistence type="predicted"/>
<protein>
    <submittedName>
        <fullName evidence="1">Uncharacterized protein</fullName>
    </submittedName>
</protein>
<organism evidence="1">
    <name type="scientific">Myoviridae sp. ctLYR7</name>
    <dbReference type="NCBI Taxonomy" id="2827679"/>
    <lineage>
        <taxon>Viruses</taxon>
        <taxon>Duplodnaviria</taxon>
        <taxon>Heunggongvirae</taxon>
        <taxon>Uroviricota</taxon>
        <taxon>Caudoviricetes</taxon>
    </lineage>
</organism>
<reference evidence="1" key="1">
    <citation type="journal article" date="2021" name="Proc. Natl. Acad. Sci. U.S.A.">
        <title>A Catalog of Tens of Thousands of Viruses from Human Metagenomes Reveals Hidden Associations with Chronic Diseases.</title>
        <authorList>
            <person name="Tisza M.J."/>
            <person name="Buck C.B."/>
        </authorList>
    </citation>
    <scope>NUCLEOTIDE SEQUENCE</scope>
    <source>
        <strain evidence="1">CtLYR7</strain>
    </source>
</reference>
<evidence type="ECO:0000313" key="1">
    <source>
        <dbReference type="EMBL" id="DAF43264.1"/>
    </source>
</evidence>